<dbReference type="AlphaFoldDB" id="A0A2K8K5Z5"/>
<keyword evidence="1" id="KW-0472">Membrane</keyword>
<keyword evidence="1" id="KW-0812">Transmembrane</keyword>
<dbReference type="Proteomes" id="UP000230531">
    <property type="component" value="Chromosome"/>
</dbReference>
<reference evidence="2 3" key="1">
    <citation type="submission" date="2017-11" db="EMBL/GenBank/DDBJ databases">
        <title>The genome sequence of Candidatus Carsonella ruddii from the psyllid Bactericera trigonica.</title>
        <authorList>
            <person name="Katsir L."/>
            <person name="Zhepu R."/>
            <person name="Piasezky A."/>
            <person name="Jong J."/>
            <person name="Sela N."/>
            <person name="Freilich S."/>
            <person name="Bahar O."/>
        </authorList>
    </citation>
    <scope>NUCLEOTIDE SEQUENCE [LARGE SCALE GENOMIC DNA]</scope>
    <source>
        <strain evidence="2 3">BT</strain>
    </source>
</reference>
<evidence type="ECO:0000313" key="3">
    <source>
        <dbReference type="Proteomes" id="UP000230531"/>
    </source>
</evidence>
<feature type="transmembrane region" description="Helical" evidence="1">
    <location>
        <begin position="104"/>
        <end position="121"/>
    </location>
</feature>
<dbReference type="EMBL" id="CP024798">
    <property type="protein sequence ID" value="ATX33494.1"/>
    <property type="molecule type" value="Genomic_DNA"/>
</dbReference>
<evidence type="ECO:0000256" key="1">
    <source>
        <dbReference type="SAM" id="Phobius"/>
    </source>
</evidence>
<feature type="transmembrane region" description="Helical" evidence="1">
    <location>
        <begin position="70"/>
        <end position="98"/>
    </location>
</feature>
<gene>
    <name evidence="2" type="ORF">CUN91_00830</name>
</gene>
<accession>A0A2K8K5Z5</accession>
<sequence>MLLILFLKMNIQNLYKFKKKIGQNYLIFNLKFKFDLCSGYNYFNIFNNELDFLKSKFLNNKIYLLKNKNLYLNFLYFNFNILKLININLPFNIIKIFFKKIKKIKRFFFKIIVNFINFLIFKKKILIFKKKFFLKKIFFPYPKINIIKIYFKKKKNKSINFFLNIIKLKQNKSEITKFFVKKIILIIKKNVFFY</sequence>
<evidence type="ECO:0000313" key="2">
    <source>
        <dbReference type="EMBL" id="ATX33494.1"/>
    </source>
</evidence>
<protein>
    <submittedName>
        <fullName evidence="2">Uncharacterized protein</fullName>
    </submittedName>
</protein>
<proteinExistence type="predicted"/>
<name>A0A2K8K5Z5_CARRU</name>
<keyword evidence="1" id="KW-1133">Transmembrane helix</keyword>
<organism evidence="2 3">
    <name type="scientific">Carsonella ruddii</name>
    <dbReference type="NCBI Taxonomy" id="114186"/>
    <lineage>
        <taxon>Bacteria</taxon>
        <taxon>Pseudomonadati</taxon>
        <taxon>Pseudomonadota</taxon>
        <taxon>Gammaproteobacteria</taxon>
        <taxon>Oceanospirillales</taxon>
        <taxon>Halomonadaceae</taxon>
        <taxon>Zymobacter group</taxon>
        <taxon>Candidatus Carsonella</taxon>
    </lineage>
</organism>